<dbReference type="EMBL" id="KQ981636">
    <property type="protein sequence ID" value="KYN38759.1"/>
    <property type="molecule type" value="Genomic_DNA"/>
</dbReference>
<keyword evidence="2" id="KW-1185">Reference proteome</keyword>
<dbReference type="Proteomes" id="UP000078541">
    <property type="component" value="Unassembled WGS sequence"/>
</dbReference>
<accession>A0A195FFF9</accession>
<dbReference type="AlphaFoldDB" id="A0A195FFF9"/>
<organism evidence="1 2">
    <name type="scientific">Trachymyrmex septentrionalis</name>
    <dbReference type="NCBI Taxonomy" id="34720"/>
    <lineage>
        <taxon>Eukaryota</taxon>
        <taxon>Metazoa</taxon>
        <taxon>Ecdysozoa</taxon>
        <taxon>Arthropoda</taxon>
        <taxon>Hexapoda</taxon>
        <taxon>Insecta</taxon>
        <taxon>Pterygota</taxon>
        <taxon>Neoptera</taxon>
        <taxon>Endopterygota</taxon>
        <taxon>Hymenoptera</taxon>
        <taxon>Apocrita</taxon>
        <taxon>Aculeata</taxon>
        <taxon>Formicoidea</taxon>
        <taxon>Formicidae</taxon>
        <taxon>Myrmicinae</taxon>
        <taxon>Trachymyrmex</taxon>
    </lineage>
</organism>
<gene>
    <name evidence="1" type="ORF">ALC56_06758</name>
</gene>
<name>A0A195FFF9_9HYME</name>
<reference evidence="1 2" key="1">
    <citation type="submission" date="2016-03" db="EMBL/GenBank/DDBJ databases">
        <title>Trachymyrmex septentrionalis WGS genome.</title>
        <authorList>
            <person name="Nygaard S."/>
            <person name="Hu H."/>
            <person name="Boomsma J."/>
            <person name="Zhang G."/>
        </authorList>
    </citation>
    <scope>NUCLEOTIDE SEQUENCE [LARGE SCALE GENOMIC DNA]</scope>
    <source>
        <strain evidence="1">Tsep2-gDNA-1</strain>
        <tissue evidence="1">Whole body</tissue>
    </source>
</reference>
<evidence type="ECO:0000313" key="2">
    <source>
        <dbReference type="Proteomes" id="UP000078541"/>
    </source>
</evidence>
<sequence length="72" mass="7696">MAGKGVSVCAPRANRQLLRGLVFLELPKLPGAIWFSPIAPRAKPHTILKTPPPGEPGYGLVDHDFTPVPSTL</sequence>
<evidence type="ECO:0000313" key="1">
    <source>
        <dbReference type="EMBL" id="KYN38759.1"/>
    </source>
</evidence>
<proteinExistence type="predicted"/>
<protein>
    <submittedName>
        <fullName evidence="1">Uncharacterized protein</fullName>
    </submittedName>
</protein>